<proteinExistence type="predicted"/>
<evidence type="ECO:0000313" key="2">
    <source>
        <dbReference type="EMBL" id="QPD03949.1"/>
    </source>
</evidence>
<dbReference type="KEGG" id="nkf:Nkreftii_001723"/>
<dbReference type="EMBL" id="CP047423">
    <property type="protein sequence ID" value="QPD03949.1"/>
    <property type="molecule type" value="Genomic_DNA"/>
</dbReference>
<protein>
    <recommendedName>
        <fullName evidence="4">DUF2782 domain-containing protein</fullName>
    </recommendedName>
</protein>
<gene>
    <name evidence="2" type="ORF">Nkreftii_001723</name>
</gene>
<evidence type="ECO:0000256" key="1">
    <source>
        <dbReference type="SAM" id="MobiDB-lite"/>
    </source>
</evidence>
<reference evidence="2 3" key="1">
    <citation type="journal article" date="2020" name="ISME J.">
        <title>Enrichment and physiological characterization of a novel comammox Nitrospira indicates ammonium inhibition of complete nitrification.</title>
        <authorList>
            <person name="Sakoula D."/>
            <person name="Koch H."/>
            <person name="Frank J."/>
            <person name="Jetten M.S.M."/>
            <person name="van Kessel M.A.H.J."/>
            <person name="Lucker S."/>
        </authorList>
    </citation>
    <scope>NUCLEOTIDE SEQUENCE [LARGE SCALE GENOMIC DNA]</scope>
    <source>
        <strain evidence="2">Comreactor17</strain>
    </source>
</reference>
<name>A0A7S8FD80_9BACT</name>
<feature type="compositionally biased region" description="Pro residues" evidence="1">
    <location>
        <begin position="104"/>
        <end position="116"/>
    </location>
</feature>
<dbReference type="Proteomes" id="UP000593737">
    <property type="component" value="Chromosome"/>
</dbReference>
<dbReference type="AlphaFoldDB" id="A0A7S8FD80"/>
<feature type="region of interest" description="Disordered" evidence="1">
    <location>
        <begin position="79"/>
        <end position="122"/>
    </location>
</feature>
<accession>A0A7S8FD80</accession>
<evidence type="ECO:0000313" key="3">
    <source>
        <dbReference type="Proteomes" id="UP000593737"/>
    </source>
</evidence>
<sequence length="122" mass="13289">MQYNDAMCRIAVFMILTIGSVWPGPVLASSEDDSSQQPSAQERLNQVLDSEGGTTVYKDSQGNVESVIELPNGERRVIVQPPQSPSINLGPPLQLNNPRFQLPPLSPTPAQPPAPDFPQRAR</sequence>
<organism evidence="2 3">
    <name type="scientific">Candidatus Nitrospira kreftii</name>
    <dbReference type="NCBI Taxonomy" id="2652173"/>
    <lineage>
        <taxon>Bacteria</taxon>
        <taxon>Pseudomonadati</taxon>
        <taxon>Nitrospirota</taxon>
        <taxon>Nitrospiria</taxon>
        <taxon>Nitrospirales</taxon>
        <taxon>Nitrospiraceae</taxon>
        <taxon>Nitrospira</taxon>
    </lineage>
</organism>
<evidence type="ECO:0008006" key="4">
    <source>
        <dbReference type="Google" id="ProtNLM"/>
    </source>
</evidence>